<evidence type="ECO:0000313" key="10">
    <source>
        <dbReference type="Proteomes" id="UP000578531"/>
    </source>
</evidence>
<keyword evidence="10" id="KW-1185">Reference proteome</keyword>
<dbReference type="InterPro" id="IPR001179">
    <property type="entry name" value="PPIase_FKBP_dom"/>
</dbReference>
<protein>
    <recommendedName>
        <fullName evidence="3 6">peptidylprolyl isomerase</fullName>
        <ecNumber evidence="3 6">5.2.1.8</ecNumber>
    </recommendedName>
</protein>
<dbReference type="InterPro" id="IPR044609">
    <property type="entry name" value="FKBP2/11"/>
</dbReference>
<reference evidence="9 10" key="1">
    <citation type="journal article" date="2020" name="Genomics">
        <title>Complete, high-quality genomes from long-read metagenomic sequencing of two wolf lichen thalli reveals enigmatic genome architecture.</title>
        <authorList>
            <person name="McKenzie S.K."/>
            <person name="Walston R.F."/>
            <person name="Allen J.L."/>
        </authorList>
    </citation>
    <scope>NUCLEOTIDE SEQUENCE [LARGE SCALE GENOMIC DNA]</scope>
    <source>
        <strain evidence="9">WasteWater2</strain>
    </source>
</reference>
<keyword evidence="7" id="KW-0732">Signal</keyword>
<comment type="function">
    <text evidence="2">PPIases accelerate the folding of proteins. It catalyzes the cis-trans isomerization of proline imidic peptide bonds in oligopeptides.</text>
</comment>
<comment type="catalytic activity">
    <reaction evidence="1 6">
        <text>[protein]-peptidylproline (omega=180) = [protein]-peptidylproline (omega=0)</text>
        <dbReference type="Rhea" id="RHEA:16237"/>
        <dbReference type="Rhea" id="RHEA-COMP:10747"/>
        <dbReference type="Rhea" id="RHEA-COMP:10748"/>
        <dbReference type="ChEBI" id="CHEBI:83833"/>
        <dbReference type="ChEBI" id="CHEBI:83834"/>
        <dbReference type="EC" id="5.2.1.8"/>
    </reaction>
</comment>
<dbReference type="EC" id="5.2.1.8" evidence="3 6"/>
<keyword evidence="4 6" id="KW-0697">Rotamase</keyword>
<evidence type="ECO:0000256" key="7">
    <source>
        <dbReference type="SAM" id="SignalP"/>
    </source>
</evidence>
<keyword evidence="5 6" id="KW-0413">Isomerase</keyword>
<dbReference type="PROSITE" id="PS50059">
    <property type="entry name" value="FKBP_PPIASE"/>
    <property type="match status" value="1"/>
</dbReference>
<dbReference type="Gene3D" id="3.10.50.40">
    <property type="match status" value="1"/>
</dbReference>
<feature type="chain" id="PRO_5034491659" description="peptidylprolyl isomerase" evidence="7">
    <location>
        <begin position="19"/>
        <end position="133"/>
    </location>
</feature>
<dbReference type="GO" id="GO:0005783">
    <property type="term" value="C:endoplasmic reticulum"/>
    <property type="evidence" value="ECO:0007669"/>
    <property type="project" value="TreeGrafter"/>
</dbReference>
<dbReference type="PANTHER" id="PTHR45779:SF7">
    <property type="entry name" value="PEPTIDYLPROLYL ISOMERASE"/>
    <property type="match status" value="1"/>
</dbReference>
<dbReference type="GeneID" id="59294680"/>
<evidence type="ECO:0000256" key="6">
    <source>
        <dbReference type="PROSITE-ProRule" id="PRU00277"/>
    </source>
</evidence>
<dbReference type="InterPro" id="IPR046357">
    <property type="entry name" value="PPIase_dom_sf"/>
</dbReference>
<feature type="signal peptide" evidence="7">
    <location>
        <begin position="1"/>
        <end position="18"/>
    </location>
</feature>
<dbReference type="AlphaFoldDB" id="A0A8H6CJT7"/>
<organism evidence="9 10">
    <name type="scientific">Letharia columbiana</name>
    <dbReference type="NCBI Taxonomy" id="112416"/>
    <lineage>
        <taxon>Eukaryota</taxon>
        <taxon>Fungi</taxon>
        <taxon>Dikarya</taxon>
        <taxon>Ascomycota</taxon>
        <taxon>Pezizomycotina</taxon>
        <taxon>Lecanoromycetes</taxon>
        <taxon>OSLEUM clade</taxon>
        <taxon>Lecanoromycetidae</taxon>
        <taxon>Lecanorales</taxon>
        <taxon>Lecanorineae</taxon>
        <taxon>Parmeliaceae</taxon>
        <taxon>Letharia</taxon>
    </lineage>
</organism>
<proteinExistence type="predicted"/>
<dbReference type="GO" id="GO:0003755">
    <property type="term" value="F:peptidyl-prolyl cis-trans isomerase activity"/>
    <property type="evidence" value="ECO:0007669"/>
    <property type="project" value="UniProtKB-KW"/>
</dbReference>
<dbReference type="OrthoDB" id="1902587at2759"/>
<comment type="caution">
    <text evidence="9">The sequence shown here is derived from an EMBL/GenBank/DDBJ whole genome shotgun (WGS) entry which is preliminary data.</text>
</comment>
<dbReference type="RefSeq" id="XP_037158229.1">
    <property type="nucleotide sequence ID" value="XM_037314877.1"/>
</dbReference>
<gene>
    <name evidence="9" type="ORF">HO173_013048</name>
</gene>
<name>A0A8H6CJT7_9LECA</name>
<dbReference type="PANTHER" id="PTHR45779">
    <property type="entry name" value="PEPTIDYLPROLYL ISOMERASE"/>
    <property type="match status" value="1"/>
</dbReference>
<dbReference type="EMBL" id="JACCJC010000121">
    <property type="protein sequence ID" value="KAF6224531.1"/>
    <property type="molecule type" value="Genomic_DNA"/>
</dbReference>
<dbReference type="Proteomes" id="UP000578531">
    <property type="component" value="Unassembled WGS sequence"/>
</dbReference>
<feature type="domain" description="PPIase FKBP-type" evidence="8">
    <location>
        <begin position="38"/>
        <end position="126"/>
    </location>
</feature>
<evidence type="ECO:0000256" key="2">
    <source>
        <dbReference type="ARBA" id="ARBA00002388"/>
    </source>
</evidence>
<dbReference type="SUPFAM" id="SSF54534">
    <property type="entry name" value="FKBP-like"/>
    <property type="match status" value="1"/>
</dbReference>
<evidence type="ECO:0000259" key="8">
    <source>
        <dbReference type="PROSITE" id="PS50059"/>
    </source>
</evidence>
<evidence type="ECO:0000256" key="1">
    <source>
        <dbReference type="ARBA" id="ARBA00000971"/>
    </source>
</evidence>
<dbReference type="Pfam" id="PF00254">
    <property type="entry name" value="FKBP_C"/>
    <property type="match status" value="1"/>
</dbReference>
<evidence type="ECO:0000256" key="5">
    <source>
        <dbReference type="ARBA" id="ARBA00023235"/>
    </source>
</evidence>
<evidence type="ECO:0000256" key="3">
    <source>
        <dbReference type="ARBA" id="ARBA00013194"/>
    </source>
</evidence>
<accession>A0A8H6CJT7</accession>
<evidence type="ECO:0000256" key="4">
    <source>
        <dbReference type="ARBA" id="ARBA00023110"/>
    </source>
</evidence>
<dbReference type="FunFam" id="3.10.50.40:FF:000006">
    <property type="entry name" value="Peptidyl-prolyl cis-trans isomerase"/>
    <property type="match status" value="1"/>
</dbReference>
<evidence type="ECO:0000313" key="9">
    <source>
        <dbReference type="EMBL" id="KAF6224531.1"/>
    </source>
</evidence>
<sequence>MRPVLPLLSLLLLPLALSAEVTTEYTVTHTCTRKTQRGDSIAVHYRGTLAADGTEFDASYNRGKPLDFTVGKGQVIKGWDEGLLDMCIGDKRTLTIPPEFGYGERAMGPIPAGSTLVFETELVGIEGVTKDEL</sequence>